<feature type="compositionally biased region" description="Low complexity" evidence="1">
    <location>
        <begin position="31"/>
        <end position="52"/>
    </location>
</feature>
<name>A0A9P6LVF0_9FUNG</name>
<proteinExistence type="predicted"/>
<evidence type="ECO:0000256" key="1">
    <source>
        <dbReference type="SAM" id="MobiDB-lite"/>
    </source>
</evidence>
<feature type="non-terminal residue" evidence="3">
    <location>
        <position position="1"/>
    </location>
</feature>
<feature type="compositionally biased region" description="Gly residues" evidence="1">
    <location>
        <begin position="110"/>
        <end position="119"/>
    </location>
</feature>
<organism evidence="3 4">
    <name type="scientific">Modicella reniformis</name>
    <dbReference type="NCBI Taxonomy" id="1440133"/>
    <lineage>
        <taxon>Eukaryota</taxon>
        <taxon>Fungi</taxon>
        <taxon>Fungi incertae sedis</taxon>
        <taxon>Mucoromycota</taxon>
        <taxon>Mortierellomycotina</taxon>
        <taxon>Mortierellomycetes</taxon>
        <taxon>Mortierellales</taxon>
        <taxon>Mortierellaceae</taxon>
        <taxon>Modicella</taxon>
    </lineage>
</organism>
<accession>A0A9P6LVF0</accession>
<feature type="region of interest" description="Disordered" evidence="1">
    <location>
        <begin position="1"/>
        <end position="58"/>
    </location>
</feature>
<keyword evidence="2" id="KW-1133">Transmembrane helix</keyword>
<feature type="region of interest" description="Disordered" evidence="1">
    <location>
        <begin position="214"/>
        <end position="274"/>
    </location>
</feature>
<dbReference type="Proteomes" id="UP000749646">
    <property type="component" value="Unassembled WGS sequence"/>
</dbReference>
<feature type="compositionally biased region" description="Gly residues" evidence="1">
    <location>
        <begin position="263"/>
        <end position="274"/>
    </location>
</feature>
<gene>
    <name evidence="3" type="ORF">BGZ65_011002</name>
</gene>
<protein>
    <submittedName>
        <fullName evidence="3">Uncharacterized protein</fullName>
    </submittedName>
</protein>
<dbReference type="AlphaFoldDB" id="A0A9P6LVF0"/>
<keyword evidence="2" id="KW-0472">Membrane</keyword>
<keyword evidence="4" id="KW-1185">Reference proteome</keyword>
<evidence type="ECO:0000313" key="3">
    <source>
        <dbReference type="EMBL" id="KAF9945232.1"/>
    </source>
</evidence>
<feature type="region of interest" description="Disordered" evidence="1">
    <location>
        <begin position="106"/>
        <end position="126"/>
    </location>
</feature>
<evidence type="ECO:0000313" key="4">
    <source>
        <dbReference type="Proteomes" id="UP000749646"/>
    </source>
</evidence>
<dbReference type="OrthoDB" id="2440194at2759"/>
<evidence type="ECO:0000256" key="2">
    <source>
        <dbReference type="SAM" id="Phobius"/>
    </source>
</evidence>
<feature type="compositionally biased region" description="Low complexity" evidence="1">
    <location>
        <begin position="242"/>
        <end position="262"/>
    </location>
</feature>
<feature type="transmembrane region" description="Helical" evidence="2">
    <location>
        <begin position="62"/>
        <end position="87"/>
    </location>
</feature>
<comment type="caution">
    <text evidence="3">The sequence shown here is derived from an EMBL/GenBank/DDBJ whole genome shotgun (WGS) entry which is preliminary data.</text>
</comment>
<sequence>LPIPTIAPTTSVVTIPSPTPTRGSGGNNPKPISTIIATTTSGGTTSATATPTEKPDASNQGLVIGGAAVGGLVFMIGLGLLAFRCTLNRRERDRRKKEMAATLAENFSGNTGGGPGGDPIGTPRKGYMELGDGNSAHGSGGRGANLTHEGSQDAYYAGGHKEGGGSVVGGAGGGGGQEYYNPHYVQERYGAAHVGNYGMYEETELSVIGGGSAAGRTGSSPYHGGQDLSMGYPPGGGGANQYGGYNNNNTNNNNNNNNNNNGGYYGGGGGAAHY</sequence>
<dbReference type="EMBL" id="JAAAHW010008071">
    <property type="protein sequence ID" value="KAF9945232.1"/>
    <property type="molecule type" value="Genomic_DNA"/>
</dbReference>
<keyword evidence="2" id="KW-0812">Transmembrane</keyword>
<reference evidence="3" key="1">
    <citation type="journal article" date="2020" name="Fungal Divers.">
        <title>Resolving the Mortierellaceae phylogeny through synthesis of multi-gene phylogenetics and phylogenomics.</title>
        <authorList>
            <person name="Vandepol N."/>
            <person name="Liber J."/>
            <person name="Desiro A."/>
            <person name="Na H."/>
            <person name="Kennedy M."/>
            <person name="Barry K."/>
            <person name="Grigoriev I.V."/>
            <person name="Miller A.N."/>
            <person name="O'Donnell K."/>
            <person name="Stajich J.E."/>
            <person name="Bonito G."/>
        </authorList>
    </citation>
    <scope>NUCLEOTIDE SEQUENCE</scope>
    <source>
        <strain evidence="3">MES-2147</strain>
    </source>
</reference>